<dbReference type="EMBL" id="HBUF01526616">
    <property type="protein sequence ID" value="CAG6750430.1"/>
    <property type="molecule type" value="Transcribed_RNA"/>
</dbReference>
<protein>
    <submittedName>
        <fullName evidence="2">Uncharacterized protein</fullName>
    </submittedName>
</protein>
<keyword evidence="1" id="KW-0812">Transmembrane</keyword>
<organism evidence="2">
    <name type="scientific">Cacopsylla melanoneura</name>
    <dbReference type="NCBI Taxonomy" id="428564"/>
    <lineage>
        <taxon>Eukaryota</taxon>
        <taxon>Metazoa</taxon>
        <taxon>Ecdysozoa</taxon>
        <taxon>Arthropoda</taxon>
        <taxon>Hexapoda</taxon>
        <taxon>Insecta</taxon>
        <taxon>Pterygota</taxon>
        <taxon>Neoptera</taxon>
        <taxon>Paraneoptera</taxon>
        <taxon>Hemiptera</taxon>
        <taxon>Sternorrhyncha</taxon>
        <taxon>Psylloidea</taxon>
        <taxon>Psyllidae</taxon>
        <taxon>Psyllinae</taxon>
        <taxon>Cacopsylla</taxon>
    </lineage>
</organism>
<evidence type="ECO:0000313" key="2">
    <source>
        <dbReference type="EMBL" id="CAG6750430.1"/>
    </source>
</evidence>
<accession>A0A8D8ZNW5</accession>
<feature type="transmembrane region" description="Helical" evidence="1">
    <location>
        <begin position="79"/>
        <end position="96"/>
    </location>
</feature>
<evidence type="ECO:0000256" key="1">
    <source>
        <dbReference type="SAM" id="Phobius"/>
    </source>
</evidence>
<proteinExistence type="predicted"/>
<sequence length="118" mass="14147">MYSKRNFNFNFIYLISSHPSYFSQIILFLLPFPLFLFRLDYLSVSYLLLIFSIIIKVHFYLIFIFCLHISHHPYCSQTILFLLPIPVVLFCLDYLPTPCLHLLYHYQGSLLCHIYLLS</sequence>
<feature type="transmembrane region" description="Helical" evidence="1">
    <location>
        <begin position="45"/>
        <end position="67"/>
    </location>
</feature>
<keyword evidence="1" id="KW-0472">Membrane</keyword>
<keyword evidence="1" id="KW-1133">Transmembrane helix</keyword>
<name>A0A8D8ZNW5_9HEMI</name>
<reference evidence="2" key="1">
    <citation type="submission" date="2021-05" db="EMBL/GenBank/DDBJ databases">
        <authorList>
            <person name="Alioto T."/>
            <person name="Alioto T."/>
            <person name="Gomez Garrido J."/>
        </authorList>
    </citation>
    <scope>NUCLEOTIDE SEQUENCE</scope>
</reference>
<dbReference type="AlphaFoldDB" id="A0A8D8ZNW5"/>